<gene>
    <name evidence="2" type="ORF">E2562_020107</name>
</gene>
<dbReference type="Proteomes" id="UP000479710">
    <property type="component" value="Unassembled WGS sequence"/>
</dbReference>
<dbReference type="EMBL" id="SPHZ02000004">
    <property type="protein sequence ID" value="KAF0921813.1"/>
    <property type="molecule type" value="Genomic_DNA"/>
</dbReference>
<feature type="region of interest" description="Disordered" evidence="1">
    <location>
        <begin position="257"/>
        <end position="276"/>
    </location>
</feature>
<comment type="caution">
    <text evidence="2">The sequence shown here is derived from an EMBL/GenBank/DDBJ whole genome shotgun (WGS) entry which is preliminary data.</text>
</comment>
<name>A0A6G1ECZ8_9ORYZ</name>
<dbReference type="AlphaFoldDB" id="A0A6G1ECZ8"/>
<dbReference type="OrthoDB" id="666648at2759"/>
<evidence type="ECO:0008006" key="4">
    <source>
        <dbReference type="Google" id="ProtNLM"/>
    </source>
</evidence>
<reference evidence="2 3" key="1">
    <citation type="submission" date="2019-11" db="EMBL/GenBank/DDBJ databases">
        <title>Whole genome sequence of Oryza granulata.</title>
        <authorList>
            <person name="Li W."/>
        </authorList>
    </citation>
    <scope>NUCLEOTIDE SEQUENCE [LARGE SCALE GENOMIC DNA]</scope>
    <source>
        <strain evidence="3">cv. Menghai</strain>
        <tissue evidence="2">Leaf</tissue>
    </source>
</reference>
<accession>A0A6G1ECZ8</accession>
<dbReference type="PANTHER" id="PTHR31672">
    <property type="entry name" value="BNACNNG10540D PROTEIN"/>
    <property type="match status" value="1"/>
</dbReference>
<evidence type="ECO:0000313" key="3">
    <source>
        <dbReference type="Proteomes" id="UP000479710"/>
    </source>
</evidence>
<evidence type="ECO:0000313" key="2">
    <source>
        <dbReference type="EMBL" id="KAF0921813.1"/>
    </source>
</evidence>
<sequence length="276" mass="29365">MCNILPRLPFPLLVRLAAVRRSWRDLILHDPAFAAQQARTPSPASVSAAVFRHGRIQLLAGYAAVGPPDPELSFLPFRGLILCSCTGGLLCFSARPQSGSGHTFVVVNPATREFCSVPFDDDEKDQHGQVTAGLAYDPATAASDSFHLVVASLDDAAYRFRFRRFSSRDASTAWRASRDTLLLPRGSLLEGPRTSVYWIVSSGDVAEDRAGTLPLPPAQWRPNIDTAGAPCGRSAVASGWRAPALSVWGCGSSPAAGRSQCGGRRCTGGGTTRCPA</sequence>
<protein>
    <recommendedName>
        <fullName evidence="4">F-box domain-containing protein</fullName>
    </recommendedName>
</protein>
<feature type="compositionally biased region" description="Gly residues" evidence="1">
    <location>
        <begin position="265"/>
        <end position="276"/>
    </location>
</feature>
<evidence type="ECO:0000256" key="1">
    <source>
        <dbReference type="SAM" id="MobiDB-lite"/>
    </source>
</evidence>
<organism evidence="2 3">
    <name type="scientific">Oryza meyeriana var. granulata</name>
    <dbReference type="NCBI Taxonomy" id="110450"/>
    <lineage>
        <taxon>Eukaryota</taxon>
        <taxon>Viridiplantae</taxon>
        <taxon>Streptophyta</taxon>
        <taxon>Embryophyta</taxon>
        <taxon>Tracheophyta</taxon>
        <taxon>Spermatophyta</taxon>
        <taxon>Magnoliopsida</taxon>
        <taxon>Liliopsida</taxon>
        <taxon>Poales</taxon>
        <taxon>Poaceae</taxon>
        <taxon>BOP clade</taxon>
        <taxon>Oryzoideae</taxon>
        <taxon>Oryzeae</taxon>
        <taxon>Oryzinae</taxon>
        <taxon>Oryza</taxon>
        <taxon>Oryza meyeriana</taxon>
    </lineage>
</organism>
<dbReference type="InterPro" id="IPR050796">
    <property type="entry name" value="SCF_F-box_component"/>
</dbReference>
<proteinExistence type="predicted"/>
<dbReference type="PANTHER" id="PTHR31672:SF2">
    <property type="entry name" value="F-BOX DOMAIN-CONTAINING PROTEIN"/>
    <property type="match status" value="1"/>
</dbReference>
<keyword evidence="3" id="KW-1185">Reference proteome</keyword>